<proteinExistence type="predicted"/>
<accession>A0A7S3XDT2</accession>
<evidence type="ECO:0000256" key="1">
    <source>
        <dbReference type="SAM" id="MobiDB-lite"/>
    </source>
</evidence>
<protein>
    <submittedName>
        <fullName evidence="2">Uncharacterized protein</fullName>
    </submittedName>
</protein>
<name>A0A7S3XDT2_9CHLO</name>
<dbReference type="EMBL" id="HBIS01001187">
    <property type="protein sequence ID" value="CAE0607216.1"/>
    <property type="molecule type" value="Transcribed_RNA"/>
</dbReference>
<organism evidence="2">
    <name type="scientific">Picocystis salinarum</name>
    <dbReference type="NCBI Taxonomy" id="88271"/>
    <lineage>
        <taxon>Eukaryota</taxon>
        <taxon>Viridiplantae</taxon>
        <taxon>Chlorophyta</taxon>
        <taxon>Picocystophyceae</taxon>
        <taxon>Picocystales</taxon>
        <taxon>Picocystaceae</taxon>
        <taxon>Picocystis</taxon>
    </lineage>
</organism>
<feature type="region of interest" description="Disordered" evidence="1">
    <location>
        <begin position="60"/>
        <end position="88"/>
    </location>
</feature>
<reference evidence="2" key="1">
    <citation type="submission" date="2021-01" db="EMBL/GenBank/DDBJ databases">
        <authorList>
            <person name="Corre E."/>
            <person name="Pelletier E."/>
            <person name="Niang G."/>
            <person name="Scheremetjew M."/>
            <person name="Finn R."/>
            <person name="Kale V."/>
            <person name="Holt S."/>
            <person name="Cochrane G."/>
            <person name="Meng A."/>
            <person name="Brown T."/>
            <person name="Cohen L."/>
        </authorList>
    </citation>
    <scope>NUCLEOTIDE SEQUENCE</scope>
    <source>
        <strain evidence="2">CCMP1897</strain>
    </source>
</reference>
<gene>
    <name evidence="2" type="ORF">PSAL00342_LOCUS1033</name>
</gene>
<evidence type="ECO:0000313" key="2">
    <source>
        <dbReference type="EMBL" id="CAE0607216.1"/>
    </source>
</evidence>
<sequence>METVGQYGGAKVSVCGNDEAIDFVDLAPFRGKFRREPTTPASILSIRFFTAANRPTRGGLLFRQPRSFSPRSTKSSTSAYSKTSGEPTRFSLPSVACHPPAILRIRTFASLEGLARRLGHGKVHGACGGGHGDLWIRSWRGKARIRREAMKHDAAKGRG</sequence>
<feature type="compositionally biased region" description="Low complexity" evidence="1">
    <location>
        <begin position="65"/>
        <end position="84"/>
    </location>
</feature>
<dbReference type="AlphaFoldDB" id="A0A7S3XDT2"/>